<dbReference type="InterPro" id="IPR047988">
    <property type="entry name" value="Ribosomal_uS7m_fungi"/>
</dbReference>
<evidence type="ECO:0000256" key="6">
    <source>
        <dbReference type="ARBA" id="ARBA00037226"/>
    </source>
</evidence>
<reference evidence="9" key="1">
    <citation type="submission" date="2023-06" db="EMBL/GenBank/DDBJ databases">
        <title>Genome-scale phylogeny and comparative genomics of the fungal order Sordariales.</title>
        <authorList>
            <consortium name="Lawrence Berkeley National Laboratory"/>
            <person name="Hensen N."/>
            <person name="Bonometti L."/>
            <person name="Westerberg I."/>
            <person name="Brannstrom I.O."/>
            <person name="Guillou S."/>
            <person name="Cros-Aarteil S."/>
            <person name="Calhoun S."/>
            <person name="Haridas S."/>
            <person name="Kuo A."/>
            <person name="Mondo S."/>
            <person name="Pangilinan J."/>
            <person name="Riley R."/>
            <person name="LaButti K."/>
            <person name="Andreopoulos B."/>
            <person name="Lipzen A."/>
            <person name="Chen C."/>
            <person name="Yanf M."/>
            <person name="Daum C."/>
            <person name="Ng V."/>
            <person name="Clum A."/>
            <person name="Steindorff A."/>
            <person name="Ohm R."/>
            <person name="Martin F."/>
            <person name="Silar P."/>
            <person name="Natvig D."/>
            <person name="Lalanne C."/>
            <person name="Gautier V."/>
            <person name="Ament-velasquez S.L."/>
            <person name="Kruys A."/>
            <person name="Hutchinson M.I."/>
            <person name="Powell A.J."/>
            <person name="Barry K."/>
            <person name="Miller A.N."/>
            <person name="Grigoriev I.V."/>
            <person name="Debuchy R."/>
            <person name="Gladieux P."/>
            <person name="Thoren M.H."/>
            <person name="Johannesson H."/>
        </authorList>
    </citation>
    <scope>NUCLEOTIDE SEQUENCE</scope>
    <source>
        <strain evidence="9">SMH3187-1</strain>
    </source>
</reference>
<keyword evidence="4" id="KW-0496">Mitochondrion</keyword>
<protein>
    <recommendedName>
        <fullName evidence="7">Small ribosomal subunit protein uS7m</fullName>
    </recommendedName>
</protein>
<dbReference type="PANTHER" id="PTHR11205">
    <property type="entry name" value="RIBOSOMAL PROTEIN S7"/>
    <property type="match status" value="1"/>
</dbReference>
<dbReference type="Pfam" id="PF00177">
    <property type="entry name" value="Ribosomal_S7"/>
    <property type="match status" value="1"/>
</dbReference>
<dbReference type="Gene3D" id="1.10.455.10">
    <property type="entry name" value="Ribosomal protein S7 domain"/>
    <property type="match status" value="1"/>
</dbReference>
<dbReference type="GO" id="GO:1990904">
    <property type="term" value="C:ribonucleoprotein complex"/>
    <property type="evidence" value="ECO:0007669"/>
    <property type="project" value="UniProtKB-KW"/>
</dbReference>
<dbReference type="GO" id="GO:0005840">
    <property type="term" value="C:ribosome"/>
    <property type="evidence" value="ECO:0007669"/>
    <property type="project" value="UniProtKB-KW"/>
</dbReference>
<feature type="domain" description="Small ribosomal subunit protein uS7" evidence="8">
    <location>
        <begin position="103"/>
        <end position="273"/>
    </location>
</feature>
<keyword evidence="10" id="KW-1185">Reference proteome</keyword>
<dbReference type="Proteomes" id="UP001172155">
    <property type="component" value="Unassembled WGS sequence"/>
</dbReference>
<gene>
    <name evidence="9" type="ORF">B0T18DRAFT_430991</name>
</gene>
<evidence type="ECO:0000313" key="10">
    <source>
        <dbReference type="Proteomes" id="UP001172155"/>
    </source>
</evidence>
<dbReference type="EMBL" id="JAUKUD010000005">
    <property type="protein sequence ID" value="KAK0743781.1"/>
    <property type="molecule type" value="Genomic_DNA"/>
</dbReference>
<evidence type="ECO:0000256" key="2">
    <source>
        <dbReference type="ARBA" id="ARBA00007151"/>
    </source>
</evidence>
<comment type="function">
    <text evidence="6">Component of the mitochondrial ribosome (mitoribosome), a dedicated translation machinery responsible for the synthesis of mitochondrial genome-encoded proteins, including at least some of the essential transmembrane subunits of the mitochondrial respiratory chain. The mitoribosomes are attached to the mitochondrial inner membrane and translation products are cotranslationally integrated into the membrane.</text>
</comment>
<dbReference type="FunFam" id="1.10.455.10:FF:000006">
    <property type="entry name" value="37S ribosomal protein S7, mitochondrial"/>
    <property type="match status" value="1"/>
</dbReference>
<keyword evidence="5" id="KW-0687">Ribonucleoprotein</keyword>
<dbReference type="InterPro" id="IPR000235">
    <property type="entry name" value="Ribosomal_uS7"/>
</dbReference>
<sequence length="287" mass="31886">MPPRLNIWSACRTLSVRATPLAQWPQQPCVAAAQARRPFSDNLQNTTPSDPDQSVSHPALARFRQTEAMELSENEKALEKLRQASYGLNPYDPVVEGHKYGMPEITAHMNHKDRYGPVVLQVTKLLMRHGKLAKAQRDMAVILNHLRSSPPPKIKALRPLLPGSPPPEQLPLDPAAYLTVAIDSVAPLIRIRGFKGMAGGGRSLEVPVPIPVRKRRRTAFGWILDAVNKKPSKGSGRDMFPLRVAEEIIAVVEGRSGVWEKRQQLHKLATATRANLNNAKLRNFTIL</sequence>
<evidence type="ECO:0000256" key="4">
    <source>
        <dbReference type="ARBA" id="ARBA00023128"/>
    </source>
</evidence>
<dbReference type="AlphaFoldDB" id="A0AA40EQS1"/>
<evidence type="ECO:0000259" key="8">
    <source>
        <dbReference type="Pfam" id="PF00177"/>
    </source>
</evidence>
<comment type="subcellular location">
    <subcellularLocation>
        <location evidence="1">Mitochondrion</location>
    </subcellularLocation>
</comment>
<name>A0AA40EQS1_9PEZI</name>
<dbReference type="InterPro" id="IPR036823">
    <property type="entry name" value="Ribosomal_uS7_dom_sf"/>
</dbReference>
<comment type="similarity">
    <text evidence="2">Belongs to the universal ribosomal protein uS7 family.</text>
</comment>
<dbReference type="GO" id="GO:0005739">
    <property type="term" value="C:mitochondrion"/>
    <property type="evidence" value="ECO:0007669"/>
    <property type="project" value="UniProtKB-SubCell"/>
</dbReference>
<dbReference type="CDD" id="cd14868">
    <property type="entry name" value="uS7_Mitochondria_Fungi"/>
    <property type="match status" value="1"/>
</dbReference>
<dbReference type="GO" id="GO:0006412">
    <property type="term" value="P:translation"/>
    <property type="evidence" value="ECO:0007669"/>
    <property type="project" value="InterPro"/>
</dbReference>
<evidence type="ECO:0000256" key="5">
    <source>
        <dbReference type="ARBA" id="ARBA00023274"/>
    </source>
</evidence>
<evidence type="ECO:0000256" key="3">
    <source>
        <dbReference type="ARBA" id="ARBA00022980"/>
    </source>
</evidence>
<evidence type="ECO:0000313" key="9">
    <source>
        <dbReference type="EMBL" id="KAK0743781.1"/>
    </source>
</evidence>
<dbReference type="SUPFAM" id="SSF47973">
    <property type="entry name" value="Ribosomal protein S7"/>
    <property type="match status" value="1"/>
</dbReference>
<comment type="caution">
    <text evidence="9">The sequence shown here is derived from an EMBL/GenBank/DDBJ whole genome shotgun (WGS) entry which is preliminary data.</text>
</comment>
<dbReference type="InterPro" id="IPR023798">
    <property type="entry name" value="Ribosomal_uS7_dom"/>
</dbReference>
<proteinExistence type="inferred from homology"/>
<organism evidence="9 10">
    <name type="scientific">Schizothecium vesticola</name>
    <dbReference type="NCBI Taxonomy" id="314040"/>
    <lineage>
        <taxon>Eukaryota</taxon>
        <taxon>Fungi</taxon>
        <taxon>Dikarya</taxon>
        <taxon>Ascomycota</taxon>
        <taxon>Pezizomycotina</taxon>
        <taxon>Sordariomycetes</taxon>
        <taxon>Sordariomycetidae</taxon>
        <taxon>Sordariales</taxon>
        <taxon>Schizotheciaceae</taxon>
        <taxon>Schizothecium</taxon>
    </lineage>
</organism>
<keyword evidence="3 9" id="KW-0689">Ribosomal protein</keyword>
<evidence type="ECO:0000256" key="7">
    <source>
        <dbReference type="ARBA" id="ARBA00039306"/>
    </source>
</evidence>
<evidence type="ECO:0000256" key="1">
    <source>
        <dbReference type="ARBA" id="ARBA00004173"/>
    </source>
</evidence>
<accession>A0AA40EQS1</accession>